<dbReference type="RefSeq" id="WP_179170880.1">
    <property type="nucleotide sequence ID" value="NZ_CP058529.1"/>
</dbReference>
<dbReference type="AlphaFoldDB" id="A0A7D5GDT9"/>
<feature type="domain" description="DUF8048" evidence="1">
    <location>
        <begin position="13"/>
        <end position="123"/>
    </location>
</feature>
<sequence>MGDDDSTPGTGEAPIDGAVAARVVEERPVDADALANALVETNAELVGRHAELERSAEYVTVDGVRAYRVDEGTWGELLDGFGFDEDVAAAVGQAHTEQARLMFADAVDGDDRFAADEVGVVIGVDTAEQF</sequence>
<dbReference type="OrthoDB" id="204170at2157"/>
<dbReference type="Pfam" id="PF26222">
    <property type="entry name" value="DUF8048"/>
    <property type="match status" value="1"/>
</dbReference>
<evidence type="ECO:0000313" key="2">
    <source>
        <dbReference type="EMBL" id="QLG29306.1"/>
    </source>
</evidence>
<reference evidence="2 3" key="1">
    <citation type="submission" date="2020-07" db="EMBL/GenBank/DDBJ databases">
        <title>Gai3-2, isolated from salt lake.</title>
        <authorList>
            <person name="Cui H."/>
            <person name="Shi X."/>
        </authorList>
    </citation>
    <scope>NUCLEOTIDE SEQUENCE [LARGE SCALE GENOMIC DNA]</scope>
    <source>
        <strain evidence="2 3">Gai3-2</strain>
    </source>
</reference>
<protein>
    <recommendedName>
        <fullName evidence="1">DUF8048 domain-containing protein</fullName>
    </recommendedName>
</protein>
<organism evidence="2 3">
    <name type="scientific">Halorarum halophilum</name>
    <dbReference type="NCBI Taxonomy" id="2743090"/>
    <lineage>
        <taxon>Archaea</taxon>
        <taxon>Methanobacteriati</taxon>
        <taxon>Methanobacteriota</taxon>
        <taxon>Stenosarchaea group</taxon>
        <taxon>Halobacteria</taxon>
        <taxon>Halobacteriales</taxon>
        <taxon>Haloferacaceae</taxon>
        <taxon>Halorarum</taxon>
    </lineage>
</organism>
<dbReference type="Proteomes" id="UP000509750">
    <property type="component" value="Chromosome"/>
</dbReference>
<proteinExistence type="predicted"/>
<dbReference type="EMBL" id="CP058529">
    <property type="protein sequence ID" value="QLG29306.1"/>
    <property type="molecule type" value="Genomic_DNA"/>
</dbReference>
<keyword evidence="3" id="KW-1185">Reference proteome</keyword>
<dbReference type="InterPro" id="IPR058361">
    <property type="entry name" value="DUF8048"/>
</dbReference>
<evidence type="ECO:0000259" key="1">
    <source>
        <dbReference type="Pfam" id="PF26222"/>
    </source>
</evidence>
<dbReference type="GeneID" id="56030766"/>
<evidence type="ECO:0000313" key="3">
    <source>
        <dbReference type="Proteomes" id="UP000509750"/>
    </source>
</evidence>
<gene>
    <name evidence="2" type="ORF">HUG10_17995</name>
</gene>
<accession>A0A7D5GDT9</accession>
<name>A0A7D5GDT9_9EURY</name>
<dbReference type="KEGG" id="halg:HUG10_17995"/>